<dbReference type="FunCoup" id="A5Z2V6">
    <property type="interactions" value="88"/>
</dbReference>
<dbReference type="ExpressionAtlas" id="A5Z2V6">
    <property type="expression patterns" value="baseline and differential"/>
</dbReference>
<evidence type="ECO:0000313" key="2">
    <source>
        <dbReference type="Proteomes" id="UP000001940"/>
    </source>
</evidence>
<evidence type="ECO:0000313" key="1">
    <source>
        <dbReference type="EMBL" id="CAN99678.2"/>
    </source>
</evidence>
<dbReference type="PaxDb" id="6239-C25F9.14a"/>
<proteinExistence type="predicted"/>
<dbReference type="WormBase" id="C25F9.14a">
    <property type="protein sequence ID" value="CE44777"/>
    <property type="gene ID" value="WBGene00045461"/>
</dbReference>
<dbReference type="AGR" id="WB:WBGene00045461"/>
<dbReference type="AlphaFoldDB" id="A5Z2V6"/>
<dbReference type="Proteomes" id="UP000001940">
    <property type="component" value="Chromosome V"/>
</dbReference>
<evidence type="ECO:0000313" key="3">
    <source>
        <dbReference type="WormBase" id="C25F9.14a"/>
    </source>
</evidence>
<dbReference type="KEGG" id="cel:CELE_C25F9.14"/>
<keyword evidence="2" id="KW-1185">Reference proteome</keyword>
<name>A5Z2V6_CAEEL</name>
<gene>
    <name evidence="1 3" type="ORF">C25F9.14</name>
    <name evidence="1" type="ORF">CELE_C25F9.14</name>
</gene>
<dbReference type="PANTHER" id="PTHR21516:SF4">
    <property type="entry name" value="AAA_LID_7 DOMAIN-CONTAINING PROTEIN-RELATED"/>
    <property type="match status" value="1"/>
</dbReference>
<dbReference type="Bgee" id="WBGene00045461">
    <property type="expression patterns" value="Expressed in larva and 3 other cell types or tissues"/>
</dbReference>
<dbReference type="InParanoid" id="A5Z2V6"/>
<dbReference type="HOGENOM" id="CLU_135809_0_0_1"/>
<protein>
    <submittedName>
        <fullName evidence="1">NR LBD domain-containing protein</fullName>
    </submittedName>
</protein>
<dbReference type="EMBL" id="BX284605">
    <property type="protein sequence ID" value="CAN99678.2"/>
    <property type="molecule type" value="Genomic_DNA"/>
</dbReference>
<reference evidence="1 2" key="1">
    <citation type="journal article" date="1998" name="Science">
        <title>Genome sequence of the nematode C. elegans: a platform for investigating biology.</title>
        <authorList>
            <consortium name="The C. elegans sequencing consortium"/>
            <person name="Sulson J.E."/>
            <person name="Waterston R."/>
        </authorList>
    </citation>
    <scope>NUCLEOTIDE SEQUENCE [LARGE SCALE GENOMIC DNA]</scope>
    <source>
        <strain evidence="1 2">Bristol N2</strain>
    </source>
</reference>
<dbReference type="UCSC" id="C25F9.14">
    <property type="organism name" value="c. elegans"/>
</dbReference>
<dbReference type="PANTHER" id="PTHR21516">
    <property type="entry name" value="AAA_LID_7 DOMAIN-CONTAINING PROTEIN-RELATED-RELATED"/>
    <property type="match status" value="1"/>
</dbReference>
<dbReference type="RefSeq" id="NP_001256856.1">
    <property type="nucleotide sequence ID" value="NM_001269927.2"/>
</dbReference>
<dbReference type="eggNOG" id="KOG1001">
    <property type="taxonomic scope" value="Eukaryota"/>
</dbReference>
<organism evidence="1 2">
    <name type="scientific">Caenorhabditis elegans</name>
    <dbReference type="NCBI Taxonomy" id="6239"/>
    <lineage>
        <taxon>Eukaryota</taxon>
        <taxon>Metazoa</taxon>
        <taxon>Ecdysozoa</taxon>
        <taxon>Nematoda</taxon>
        <taxon>Chromadorea</taxon>
        <taxon>Rhabditida</taxon>
        <taxon>Rhabditina</taxon>
        <taxon>Rhabditomorpha</taxon>
        <taxon>Rhabditoidea</taxon>
        <taxon>Rhabditidae</taxon>
        <taxon>Peloderinae</taxon>
        <taxon>Caenorhabditis</taxon>
    </lineage>
</organism>
<sequence length="164" mass="18965">MIMLSHQHEQIVYDFDVFLTKAKEMSEQDPPDIVIFSNLIWGAAVICLRKFFLTRLQLEVSGQHAQEKLREIVLDTSTDDAIVCESLYSAWTFAKHCRKNAMRYINKELRNEILLSVADMEAYMNATDIEKIKEKIPTSGLQIKHSQNNVKIGNCQFSYNKVAY</sequence>
<dbReference type="PhylomeDB" id="A5Z2V6"/>
<dbReference type="CTD" id="6418699"/>
<dbReference type="GeneID" id="6418699"/>
<accession>A5Z2V6</accession>